<name>D9XQE1_9ACTN</name>
<proteinExistence type="predicted"/>
<dbReference type="InterPro" id="IPR036397">
    <property type="entry name" value="RNaseH_sf"/>
</dbReference>
<dbReference type="InterPro" id="IPR024967">
    <property type="entry name" value="DNA-bd_IS481-type"/>
</dbReference>
<dbReference type="SUPFAM" id="SSF46689">
    <property type="entry name" value="Homeodomain-like"/>
    <property type="match status" value="1"/>
</dbReference>
<organism evidence="3 4">
    <name type="scientific">Streptomyces griseoflavus Tu4000</name>
    <dbReference type="NCBI Taxonomy" id="467200"/>
    <lineage>
        <taxon>Bacteria</taxon>
        <taxon>Bacillati</taxon>
        <taxon>Actinomycetota</taxon>
        <taxon>Actinomycetes</taxon>
        <taxon>Kitasatosporales</taxon>
        <taxon>Streptomycetaceae</taxon>
        <taxon>Streptomyces</taxon>
    </lineage>
</organism>
<dbReference type="PANTHER" id="PTHR35004:SF6">
    <property type="entry name" value="TRANSPOSASE"/>
    <property type="match status" value="1"/>
</dbReference>
<dbReference type="InterPro" id="IPR009057">
    <property type="entry name" value="Homeodomain-like_sf"/>
</dbReference>
<evidence type="ECO:0000313" key="3">
    <source>
        <dbReference type="EMBL" id="EFL43522.1"/>
    </source>
</evidence>
<keyword evidence="4" id="KW-1185">Reference proteome</keyword>
<dbReference type="Proteomes" id="UP000002968">
    <property type="component" value="Unassembled WGS sequence"/>
</dbReference>
<dbReference type="NCBIfam" id="NF033577">
    <property type="entry name" value="transpos_IS481"/>
    <property type="match status" value="1"/>
</dbReference>
<feature type="domain" description="Integrase catalytic" evidence="2">
    <location>
        <begin position="143"/>
        <end position="329"/>
    </location>
</feature>
<dbReference type="eggNOG" id="COG2801">
    <property type="taxonomic scope" value="Bacteria"/>
</dbReference>
<dbReference type="SUPFAM" id="SSF53098">
    <property type="entry name" value="Ribonuclease H-like"/>
    <property type="match status" value="1"/>
</dbReference>
<dbReference type="InterPro" id="IPR001584">
    <property type="entry name" value="Integrase_cat-core"/>
</dbReference>
<dbReference type="PROSITE" id="PS50994">
    <property type="entry name" value="INTEGRASE"/>
    <property type="match status" value="1"/>
</dbReference>
<dbReference type="AlphaFoldDB" id="D9XQE1"/>
<dbReference type="HOGENOM" id="CLU_027402_15_0_11"/>
<dbReference type="InterPro" id="IPR047656">
    <property type="entry name" value="IS481-like_transpos"/>
</dbReference>
<evidence type="ECO:0000256" key="1">
    <source>
        <dbReference type="SAM" id="MobiDB-lite"/>
    </source>
</evidence>
<dbReference type="STRING" id="467200.SSRG_06326"/>
<accession>D9XQE1</accession>
<dbReference type="Gene3D" id="3.30.420.10">
    <property type="entry name" value="Ribonuclease H-like superfamily/Ribonuclease H"/>
    <property type="match status" value="1"/>
</dbReference>
<dbReference type="GO" id="GO:0003676">
    <property type="term" value="F:nucleic acid binding"/>
    <property type="evidence" value="ECO:0007669"/>
    <property type="project" value="InterPro"/>
</dbReference>
<reference evidence="3" key="1">
    <citation type="submission" date="2009-02" db="EMBL/GenBank/DDBJ databases">
        <title>Annotation of Streptomyces griseoflavus strain Tu4000.</title>
        <authorList>
            <consortium name="The Broad Institute Genome Sequencing Platform"/>
            <consortium name="Broad Institute Microbial Sequencing Center"/>
            <person name="Fischbach M."/>
            <person name="Godfrey P."/>
            <person name="Ward D."/>
            <person name="Young S."/>
            <person name="Zeng Q."/>
            <person name="Koehrsen M."/>
            <person name="Alvarado L."/>
            <person name="Berlin A.M."/>
            <person name="Bochicchio J."/>
            <person name="Borenstein D."/>
            <person name="Chapman S.B."/>
            <person name="Chen Z."/>
            <person name="Engels R."/>
            <person name="Freedman E."/>
            <person name="Gellesch M."/>
            <person name="Goldberg J."/>
            <person name="Griggs A."/>
            <person name="Gujja S."/>
            <person name="Heilman E.R."/>
            <person name="Heiman D.I."/>
            <person name="Hepburn T.A."/>
            <person name="Howarth C."/>
            <person name="Jen D."/>
            <person name="Larson L."/>
            <person name="Lewis B."/>
            <person name="Mehta T."/>
            <person name="Park D."/>
            <person name="Pearson M."/>
            <person name="Richards J."/>
            <person name="Roberts A."/>
            <person name="Saif S."/>
            <person name="Shea T.D."/>
            <person name="Shenoy N."/>
            <person name="Sisk P."/>
            <person name="Stolte C."/>
            <person name="Sykes S.N."/>
            <person name="Thomson T."/>
            <person name="Walk T."/>
            <person name="White J."/>
            <person name="Yandava C."/>
            <person name="Straight P."/>
            <person name="Clardy J."/>
            <person name="Hung D."/>
            <person name="Kolter R."/>
            <person name="Mekalanos J."/>
            <person name="Walker S."/>
            <person name="Walsh C.T."/>
            <person name="Wieland-Brown L.C."/>
            <person name="Haas B."/>
            <person name="Nusbaum C."/>
            <person name="Birren B."/>
        </authorList>
    </citation>
    <scope>NUCLEOTIDE SEQUENCE [LARGE SCALE GENOMIC DNA]</scope>
    <source>
        <strain evidence="3">Tu4000</strain>
    </source>
</reference>
<dbReference type="InterPro" id="IPR012337">
    <property type="entry name" value="RNaseH-like_sf"/>
</dbReference>
<feature type="region of interest" description="Disordered" evidence="1">
    <location>
        <begin position="66"/>
        <end position="89"/>
    </location>
</feature>
<dbReference type="GO" id="GO:0015074">
    <property type="term" value="P:DNA integration"/>
    <property type="evidence" value="ECO:0007669"/>
    <property type="project" value="InterPro"/>
</dbReference>
<sequence length="333" mass="37813">MDCDIYARPQEALVSHRNAPLTPTGRLHLARCVVDEGWPLRRAAERFQVSHTTAARWAGRYRQLGPAGMLDRSSRPHHSPRQTPAPVEQQVVRLRREHRIGPVRLAARCGIAASTAHRILLRHGLPALATLDRATGEPVRRYERARPGELVHIDVKKLGRIPDGGGHKVLGRAAGRANQDRRNGAGYAYLHTALDDHSRLAYTEDLPDEKADTCAGFLTRAAAWFAARGITIERVLTDNAWAYTKNTWRQTCHDLGISPRWTKPWRPQTNGKVERFHRTLLDEWAYHRPYTTDRERQTAFPDWLDWYNYHRPHTGIGGHPPASRVTNLSGQHT</sequence>
<gene>
    <name evidence="3" type="ORF">SSRG_06326</name>
</gene>
<dbReference type="Pfam" id="PF13011">
    <property type="entry name" value="LZ_Tnp_IS481"/>
    <property type="match status" value="1"/>
</dbReference>
<protein>
    <submittedName>
        <fullName evidence="3">Transposase</fullName>
    </submittedName>
</protein>
<dbReference type="PANTHER" id="PTHR35004">
    <property type="entry name" value="TRANSPOSASE RV3428C-RELATED"/>
    <property type="match status" value="1"/>
</dbReference>
<evidence type="ECO:0000259" key="2">
    <source>
        <dbReference type="PROSITE" id="PS50994"/>
    </source>
</evidence>
<evidence type="ECO:0000313" key="4">
    <source>
        <dbReference type="Proteomes" id="UP000002968"/>
    </source>
</evidence>
<dbReference type="EMBL" id="GG657758">
    <property type="protein sequence ID" value="EFL43522.1"/>
    <property type="molecule type" value="Genomic_DNA"/>
</dbReference>
<dbReference type="Pfam" id="PF00665">
    <property type="entry name" value="rve"/>
    <property type="match status" value="1"/>
</dbReference>